<dbReference type="EC" id="2.7.7.2" evidence="15"/>
<dbReference type="NCBIfam" id="NF004162">
    <property type="entry name" value="PRK05627.1-5"/>
    <property type="match status" value="1"/>
</dbReference>
<name>A0A9E8HGP7_9ALTE</name>
<dbReference type="InterPro" id="IPR023468">
    <property type="entry name" value="Riboflavin_kinase"/>
</dbReference>
<evidence type="ECO:0000256" key="12">
    <source>
        <dbReference type="ARBA" id="ARBA00023268"/>
    </source>
</evidence>
<gene>
    <name evidence="17" type="primary">ribF</name>
    <name evidence="17" type="ORF">NNL22_12780</name>
</gene>
<proteinExistence type="inferred from homology"/>
<evidence type="ECO:0000313" key="18">
    <source>
        <dbReference type="Proteomes" id="UP001164472"/>
    </source>
</evidence>
<comment type="catalytic activity">
    <reaction evidence="13 15">
        <text>riboflavin + ATP = FMN + ADP + H(+)</text>
        <dbReference type="Rhea" id="RHEA:14357"/>
        <dbReference type="ChEBI" id="CHEBI:15378"/>
        <dbReference type="ChEBI" id="CHEBI:30616"/>
        <dbReference type="ChEBI" id="CHEBI:57986"/>
        <dbReference type="ChEBI" id="CHEBI:58210"/>
        <dbReference type="ChEBI" id="CHEBI:456216"/>
        <dbReference type="EC" id="2.7.1.26"/>
    </reaction>
</comment>
<dbReference type="InterPro" id="IPR004821">
    <property type="entry name" value="Cyt_trans-like"/>
</dbReference>
<evidence type="ECO:0000313" key="17">
    <source>
        <dbReference type="EMBL" id="UZW73900.1"/>
    </source>
</evidence>
<evidence type="ECO:0000256" key="1">
    <source>
        <dbReference type="ARBA" id="ARBA00002121"/>
    </source>
</evidence>
<dbReference type="SMART" id="SM00904">
    <property type="entry name" value="Flavokinase"/>
    <property type="match status" value="1"/>
</dbReference>
<evidence type="ECO:0000256" key="14">
    <source>
        <dbReference type="ARBA" id="ARBA00049494"/>
    </source>
</evidence>
<keyword evidence="6 15" id="KW-0808">Transferase</keyword>
<dbReference type="InterPro" id="IPR015865">
    <property type="entry name" value="Riboflavin_kinase_bac/euk"/>
</dbReference>
<dbReference type="FunFam" id="3.40.50.620:FF:000021">
    <property type="entry name" value="Riboflavin biosynthesis protein"/>
    <property type="match status" value="1"/>
</dbReference>
<dbReference type="PIRSF" id="PIRSF004491">
    <property type="entry name" value="FAD_Synth"/>
    <property type="match status" value="1"/>
</dbReference>
<protein>
    <recommendedName>
        <fullName evidence="15">Riboflavin biosynthesis protein</fullName>
    </recommendedName>
    <domain>
        <recommendedName>
            <fullName evidence="15">Riboflavin kinase</fullName>
            <ecNumber evidence="15">2.7.1.26</ecNumber>
        </recommendedName>
        <alternativeName>
            <fullName evidence="15">Flavokinase</fullName>
        </alternativeName>
    </domain>
    <domain>
        <recommendedName>
            <fullName evidence="15">FMN adenylyltransferase</fullName>
            <ecNumber evidence="15">2.7.7.2</ecNumber>
        </recommendedName>
        <alternativeName>
            <fullName evidence="15">FAD pyrophosphorylase</fullName>
        </alternativeName>
        <alternativeName>
            <fullName evidence="15">FAD synthase</fullName>
        </alternativeName>
    </domain>
</protein>
<keyword evidence="12" id="KW-0511">Multifunctional enzyme</keyword>
<dbReference type="EC" id="2.7.1.26" evidence="15"/>
<sequence>MKLVRGLRSLVSLNKAFRFSDSGCVATIGNFDGVHLGHKVIIEQVKDKAKALGVPSVVVVFEPQPQEYFRKADAPARLMRFREKLVALRELQVDYLVCLAFNDQLHEMSANLFIAQVLVEGLNIRHLVIGDDFRFGCDRTGDFSLLSQSGKALEQQGAGFTVESTRTVELEGGRVSSTRIRNALDNNEFQLAARLLGHPYTISGCVVHGRKLGRQLGVPTANVSLGRKVLVLNGVYAVEAELLSGDSWQGVANIGFRPTVDGVQPSLEVHLFGFEGSIYGQHLKVVFRHKIRNEQKFASVDELKEQIFNDIKETQNYFDMLSSHNKK</sequence>
<dbReference type="GO" id="GO:0005524">
    <property type="term" value="F:ATP binding"/>
    <property type="evidence" value="ECO:0007669"/>
    <property type="project" value="UniProtKB-UniRule"/>
</dbReference>
<evidence type="ECO:0000256" key="6">
    <source>
        <dbReference type="ARBA" id="ARBA00022679"/>
    </source>
</evidence>
<keyword evidence="11 15" id="KW-0067">ATP-binding</keyword>
<evidence type="ECO:0000256" key="9">
    <source>
        <dbReference type="ARBA" id="ARBA00022777"/>
    </source>
</evidence>
<evidence type="ECO:0000256" key="11">
    <source>
        <dbReference type="ARBA" id="ARBA00022840"/>
    </source>
</evidence>
<dbReference type="NCBIfam" id="TIGR00125">
    <property type="entry name" value="cyt_tran_rel"/>
    <property type="match status" value="1"/>
</dbReference>
<evidence type="ECO:0000256" key="3">
    <source>
        <dbReference type="ARBA" id="ARBA00005201"/>
    </source>
</evidence>
<dbReference type="InterPro" id="IPR014729">
    <property type="entry name" value="Rossmann-like_a/b/a_fold"/>
</dbReference>
<dbReference type="CDD" id="cd02064">
    <property type="entry name" value="FAD_synthetase_N"/>
    <property type="match status" value="1"/>
</dbReference>
<keyword evidence="10 15" id="KW-0274">FAD</keyword>
<accession>A0A9E8HGP7</accession>
<dbReference type="GO" id="GO:0009398">
    <property type="term" value="P:FMN biosynthetic process"/>
    <property type="evidence" value="ECO:0007669"/>
    <property type="project" value="UniProtKB-UniRule"/>
</dbReference>
<dbReference type="Proteomes" id="UP001164472">
    <property type="component" value="Chromosome"/>
</dbReference>
<keyword evidence="8 15" id="KW-0547">Nucleotide-binding</keyword>
<dbReference type="Pfam" id="PF06574">
    <property type="entry name" value="FAD_syn"/>
    <property type="match status" value="1"/>
</dbReference>
<dbReference type="NCBIfam" id="TIGR00083">
    <property type="entry name" value="ribF"/>
    <property type="match status" value="1"/>
</dbReference>
<evidence type="ECO:0000256" key="15">
    <source>
        <dbReference type="PIRNR" id="PIRNR004491"/>
    </source>
</evidence>
<evidence type="ECO:0000256" key="10">
    <source>
        <dbReference type="ARBA" id="ARBA00022827"/>
    </source>
</evidence>
<dbReference type="InterPro" id="IPR015864">
    <property type="entry name" value="FAD_synthase"/>
</dbReference>
<keyword evidence="4 15" id="KW-0285">Flavoprotein</keyword>
<dbReference type="RefSeq" id="WP_251811361.1">
    <property type="nucleotide sequence ID" value="NZ_CP101527.1"/>
</dbReference>
<reference evidence="17" key="1">
    <citation type="submission" date="2022-07" db="EMBL/GenBank/DDBJ databases">
        <title>Alkalimarinus sp. nov., isolated from gut of a Alitta virens.</title>
        <authorList>
            <person name="Yang A.I."/>
            <person name="Shin N.-R."/>
        </authorList>
    </citation>
    <scope>NUCLEOTIDE SEQUENCE</scope>
    <source>
        <strain evidence="17">FA028</strain>
    </source>
</reference>
<dbReference type="NCBIfam" id="NF004163">
    <property type="entry name" value="PRK05627.1-6"/>
    <property type="match status" value="1"/>
</dbReference>
<dbReference type="EMBL" id="CP101527">
    <property type="protein sequence ID" value="UZW73900.1"/>
    <property type="molecule type" value="Genomic_DNA"/>
</dbReference>
<dbReference type="SUPFAM" id="SSF52374">
    <property type="entry name" value="Nucleotidylyl transferase"/>
    <property type="match status" value="1"/>
</dbReference>
<keyword evidence="7 15" id="KW-0548">Nucleotidyltransferase</keyword>
<keyword evidence="5 15" id="KW-0288">FMN</keyword>
<dbReference type="GO" id="GO:0003919">
    <property type="term" value="F:FMN adenylyltransferase activity"/>
    <property type="evidence" value="ECO:0007669"/>
    <property type="project" value="UniProtKB-UniRule"/>
</dbReference>
<dbReference type="GO" id="GO:0006747">
    <property type="term" value="P:FAD biosynthetic process"/>
    <property type="evidence" value="ECO:0007669"/>
    <property type="project" value="UniProtKB-UniRule"/>
</dbReference>
<keyword evidence="18" id="KW-1185">Reference proteome</keyword>
<evidence type="ECO:0000256" key="13">
    <source>
        <dbReference type="ARBA" id="ARBA00047880"/>
    </source>
</evidence>
<evidence type="ECO:0000259" key="16">
    <source>
        <dbReference type="SMART" id="SM00904"/>
    </source>
</evidence>
<dbReference type="KEGG" id="asem:NNL22_12780"/>
<keyword evidence="9 15" id="KW-0418">Kinase</keyword>
<dbReference type="AlphaFoldDB" id="A0A9E8HGP7"/>
<evidence type="ECO:0000256" key="5">
    <source>
        <dbReference type="ARBA" id="ARBA00022643"/>
    </source>
</evidence>
<dbReference type="PANTHER" id="PTHR22749">
    <property type="entry name" value="RIBOFLAVIN KINASE/FMN ADENYLYLTRANSFERASE"/>
    <property type="match status" value="1"/>
</dbReference>
<comment type="catalytic activity">
    <reaction evidence="14 15">
        <text>FMN + ATP + H(+) = FAD + diphosphate</text>
        <dbReference type="Rhea" id="RHEA:17237"/>
        <dbReference type="ChEBI" id="CHEBI:15378"/>
        <dbReference type="ChEBI" id="CHEBI:30616"/>
        <dbReference type="ChEBI" id="CHEBI:33019"/>
        <dbReference type="ChEBI" id="CHEBI:57692"/>
        <dbReference type="ChEBI" id="CHEBI:58210"/>
        <dbReference type="EC" id="2.7.7.2"/>
    </reaction>
</comment>
<dbReference type="Gene3D" id="3.40.50.620">
    <property type="entry name" value="HUPs"/>
    <property type="match status" value="1"/>
</dbReference>
<evidence type="ECO:0000256" key="8">
    <source>
        <dbReference type="ARBA" id="ARBA00022741"/>
    </source>
</evidence>
<evidence type="ECO:0000256" key="4">
    <source>
        <dbReference type="ARBA" id="ARBA00022630"/>
    </source>
</evidence>
<comment type="pathway">
    <text evidence="2 15">Cofactor biosynthesis; FAD biosynthesis; FAD from FMN: step 1/1.</text>
</comment>
<dbReference type="GO" id="GO:0009231">
    <property type="term" value="P:riboflavin biosynthetic process"/>
    <property type="evidence" value="ECO:0007669"/>
    <property type="project" value="InterPro"/>
</dbReference>
<comment type="similarity">
    <text evidence="15">Belongs to the ribF family.</text>
</comment>
<dbReference type="PANTHER" id="PTHR22749:SF6">
    <property type="entry name" value="RIBOFLAVIN KINASE"/>
    <property type="match status" value="1"/>
</dbReference>
<dbReference type="Gene3D" id="2.40.30.30">
    <property type="entry name" value="Riboflavin kinase-like"/>
    <property type="match status" value="1"/>
</dbReference>
<comment type="pathway">
    <text evidence="3 15">Cofactor biosynthesis; FMN biosynthesis; FMN from riboflavin (ATP route): step 1/1.</text>
</comment>
<dbReference type="InterPro" id="IPR023465">
    <property type="entry name" value="Riboflavin_kinase_dom_sf"/>
</dbReference>
<dbReference type="InterPro" id="IPR002606">
    <property type="entry name" value="Riboflavin_kinase_bac"/>
</dbReference>
<evidence type="ECO:0000256" key="2">
    <source>
        <dbReference type="ARBA" id="ARBA00004726"/>
    </source>
</evidence>
<feature type="domain" description="Riboflavin kinase" evidence="16">
    <location>
        <begin position="195"/>
        <end position="319"/>
    </location>
</feature>
<evidence type="ECO:0000256" key="7">
    <source>
        <dbReference type="ARBA" id="ARBA00022695"/>
    </source>
</evidence>
<dbReference type="SUPFAM" id="SSF82114">
    <property type="entry name" value="Riboflavin kinase-like"/>
    <property type="match status" value="1"/>
</dbReference>
<comment type="function">
    <text evidence="1">Catalyzes the phosphorylation of riboflavin to FMN followed by the adenylation of FMN to FAD.</text>
</comment>
<organism evidence="17 18">
    <name type="scientific">Alkalimarinus sediminis</name>
    <dbReference type="NCBI Taxonomy" id="1632866"/>
    <lineage>
        <taxon>Bacteria</taxon>
        <taxon>Pseudomonadati</taxon>
        <taxon>Pseudomonadota</taxon>
        <taxon>Gammaproteobacteria</taxon>
        <taxon>Alteromonadales</taxon>
        <taxon>Alteromonadaceae</taxon>
        <taxon>Alkalimarinus</taxon>
    </lineage>
</organism>
<dbReference type="Pfam" id="PF01687">
    <property type="entry name" value="Flavokinase"/>
    <property type="match status" value="1"/>
</dbReference>
<dbReference type="GO" id="GO:0008531">
    <property type="term" value="F:riboflavin kinase activity"/>
    <property type="evidence" value="ECO:0007669"/>
    <property type="project" value="UniProtKB-UniRule"/>
</dbReference>
<dbReference type="NCBIfam" id="NF004159">
    <property type="entry name" value="PRK05627.1-2"/>
    <property type="match status" value="1"/>
</dbReference>